<dbReference type="InterPro" id="IPR055646">
    <property type="entry name" value="DUF7222"/>
</dbReference>
<organism evidence="2 3">
    <name type="scientific">Tenacibaculum larymnensis</name>
    <dbReference type="NCBI Taxonomy" id="2878201"/>
    <lineage>
        <taxon>Bacteria</taxon>
        <taxon>Pseudomonadati</taxon>
        <taxon>Bacteroidota</taxon>
        <taxon>Flavobacteriia</taxon>
        <taxon>Flavobacteriales</taxon>
        <taxon>Flavobacteriaceae</taxon>
        <taxon>Tenacibaculum</taxon>
    </lineage>
</organism>
<dbReference type="RefSeq" id="WP_274639341.1">
    <property type="nucleotide sequence ID" value="NZ_JAIWJY010000002.1"/>
</dbReference>
<dbReference type="AlphaFoldDB" id="A0A9X4INR9"/>
<sequence>MSKFKKKNFLENFSSFPYFHIKLLEQGNVEWSLLINNPDDYYSANNGSIPGLIYYSDTVSFAKRYHLSILQILDEFEVNCGKIKNKPSPHDETQYFNWLSWFAWENMMGEIISFSEY</sequence>
<evidence type="ECO:0000313" key="2">
    <source>
        <dbReference type="EMBL" id="MDE1206020.1"/>
    </source>
</evidence>
<accession>A0A9X4INR9</accession>
<keyword evidence="3" id="KW-1185">Reference proteome</keyword>
<protein>
    <recommendedName>
        <fullName evidence="1">DUF7222 domain-containing protein</fullName>
    </recommendedName>
</protein>
<proteinExistence type="predicted"/>
<dbReference type="EMBL" id="JAIWJY010000002">
    <property type="protein sequence ID" value="MDE1206020.1"/>
    <property type="molecule type" value="Genomic_DNA"/>
</dbReference>
<feature type="domain" description="DUF7222" evidence="1">
    <location>
        <begin position="47"/>
        <end position="112"/>
    </location>
</feature>
<comment type="caution">
    <text evidence="2">The sequence shown here is derived from an EMBL/GenBank/DDBJ whole genome shotgun (WGS) entry which is preliminary data.</text>
</comment>
<gene>
    <name evidence="2" type="ORF">LCI24_04350</name>
</gene>
<dbReference type="Pfam" id="PF23864">
    <property type="entry name" value="DUF7222"/>
    <property type="match status" value="1"/>
</dbReference>
<dbReference type="Proteomes" id="UP001149303">
    <property type="component" value="Unassembled WGS sequence"/>
</dbReference>
<reference evidence="2" key="1">
    <citation type="submission" date="2021-09" db="EMBL/GenBank/DDBJ databases">
        <authorList>
            <person name="Smyrli M."/>
        </authorList>
    </citation>
    <scope>NUCLEOTIDE SEQUENCE</scope>
    <source>
        <strain evidence="2">LAR25</strain>
    </source>
</reference>
<name>A0A9X4INR9_9FLAO</name>
<evidence type="ECO:0000259" key="1">
    <source>
        <dbReference type="Pfam" id="PF23864"/>
    </source>
</evidence>
<evidence type="ECO:0000313" key="3">
    <source>
        <dbReference type="Proteomes" id="UP001149303"/>
    </source>
</evidence>